<keyword evidence="2 5" id="KW-0645">Protease</keyword>
<dbReference type="InterPro" id="IPR001300">
    <property type="entry name" value="Peptidase_C2_calpain_cat"/>
</dbReference>
<dbReference type="OrthoDB" id="167576at2759"/>
<dbReference type="EMBL" id="MU253762">
    <property type="protein sequence ID" value="KAG9247822.1"/>
    <property type="molecule type" value="Genomic_DNA"/>
</dbReference>
<feature type="active site" evidence="5">
    <location>
        <position position="348"/>
    </location>
</feature>
<dbReference type="GO" id="GO:0006508">
    <property type="term" value="P:proteolysis"/>
    <property type="evidence" value="ECO:0007669"/>
    <property type="project" value="UniProtKB-KW"/>
</dbReference>
<dbReference type="InterPro" id="IPR036213">
    <property type="entry name" value="Calpain_III_sf"/>
</dbReference>
<dbReference type="Gene3D" id="3.90.70.10">
    <property type="entry name" value="Cysteine proteinases"/>
    <property type="match status" value="1"/>
</dbReference>
<evidence type="ECO:0000313" key="8">
    <source>
        <dbReference type="Proteomes" id="UP000887226"/>
    </source>
</evidence>
<dbReference type="SUPFAM" id="SSF49758">
    <property type="entry name" value="Calpain large subunit, middle domain (domain III)"/>
    <property type="match status" value="2"/>
</dbReference>
<proteinExistence type="inferred from homology"/>
<keyword evidence="8" id="KW-1185">Reference proteome</keyword>
<dbReference type="CDD" id="cd00044">
    <property type="entry name" value="CysPc"/>
    <property type="match status" value="1"/>
</dbReference>
<dbReference type="InterPro" id="IPR051297">
    <property type="entry name" value="PalB/RIM13"/>
</dbReference>
<evidence type="ECO:0000256" key="2">
    <source>
        <dbReference type="ARBA" id="ARBA00022670"/>
    </source>
</evidence>
<evidence type="ECO:0000259" key="6">
    <source>
        <dbReference type="PROSITE" id="PS50203"/>
    </source>
</evidence>
<feature type="active site" evidence="5">
    <location>
        <position position="368"/>
    </location>
</feature>
<protein>
    <recommendedName>
        <fullName evidence="6">Calpain catalytic domain-containing protein</fullName>
    </recommendedName>
</protein>
<keyword evidence="3 5" id="KW-0378">Hydrolase</keyword>
<dbReference type="PANTHER" id="PTHR46143:SF1">
    <property type="entry name" value="CALPAIN-7"/>
    <property type="match status" value="1"/>
</dbReference>
<dbReference type="Pfam" id="PF25435">
    <property type="entry name" value="PalB_C"/>
    <property type="match status" value="1"/>
</dbReference>
<evidence type="ECO:0000256" key="3">
    <source>
        <dbReference type="ARBA" id="ARBA00022801"/>
    </source>
</evidence>
<dbReference type="InterPro" id="IPR038765">
    <property type="entry name" value="Papain-like_cys_pep_sf"/>
</dbReference>
<feature type="domain" description="Calpain catalytic" evidence="6">
    <location>
        <begin position="102"/>
        <end position="427"/>
    </location>
</feature>
<dbReference type="PANTHER" id="PTHR46143">
    <property type="entry name" value="CALPAIN-7"/>
    <property type="match status" value="1"/>
</dbReference>
<feature type="active site" evidence="5">
    <location>
        <position position="180"/>
    </location>
</feature>
<dbReference type="SMART" id="SM00230">
    <property type="entry name" value="CysPc"/>
    <property type="match status" value="1"/>
</dbReference>
<dbReference type="PROSITE" id="PS50203">
    <property type="entry name" value="CALPAIN_CAT"/>
    <property type="match status" value="1"/>
</dbReference>
<dbReference type="GO" id="GO:0004198">
    <property type="term" value="F:calcium-dependent cysteine-type endopeptidase activity"/>
    <property type="evidence" value="ECO:0007669"/>
    <property type="project" value="InterPro"/>
</dbReference>
<sequence>MEAQALAAESIIDSCLSKEEALKQAIVATELYMKAVKLASSDQQRTKLRSRCKELVSRAEQIKSASVWPPVKVDTVLKAPVSERAITRTEEIILLQGSKLHGFIFPPWKSDPDDTVFEGNLYTEAQDLEISEAQQENFAGWKRPNHTQIITPEATDDDPVEATMSSIDSVDLVQDIATDCSVVASLCAGTARAVKGHGRLLHSVIFPYDQVKQQPRLSPNGKYIFRLNFNGCFRRVTIDDRLPASSTTRNLHVIDRKNPKLLWPALIEKAYLKVRGGYDFPGSNSNTDLWIMTGWIPEQEFLQSDELQPQQLWQRAFKSFGYGDVIITLGTGKLTCKEEKQLGLVGEHDYAVLDMKEAGSQRILLIKNPWCDGKIWKGARKPSTSAYDSWTTDLYHELPAATSPGTFWMNFEAVAQHFESLYLNWNPGLFTRRQDHHFSWKIPQFNTPGSFTHNPQYAVKSATRGTMWLLLSRHFAIGEHDLMKTQPKPSSGTLGYISLYVFEAGGRRVYLSDDAMHRGAFVDSPQTLARLEISPSTPLTIVVAHHDLPMPSYAFTLSFFSRSPLMVHSAEDALTHCTTHHGSWTNPTAGGNASAASYPLNPQFSVDIPSASSLNLILETGAPELAVQVKLIWANGQRATNVTAKDIVGSSGEYRRGCALASISNVQAGKYTIVCSTFEAGQLGDFTLRVGSEVPCVVRSIPAETAGRLSLVLQPVIFESVDRMLCPLKPNRLTKLRIVGRSKSRPMLRISLERGQGPNKEVLEISNGGDFSDAPMGIRIADVDVSFQMAARCGLWIVVERLGGRGAVDEVEVEILSEAPVSVGRWGFGEG</sequence>
<organism evidence="7 8">
    <name type="scientific">Calycina marina</name>
    <dbReference type="NCBI Taxonomy" id="1763456"/>
    <lineage>
        <taxon>Eukaryota</taxon>
        <taxon>Fungi</taxon>
        <taxon>Dikarya</taxon>
        <taxon>Ascomycota</taxon>
        <taxon>Pezizomycotina</taxon>
        <taxon>Leotiomycetes</taxon>
        <taxon>Helotiales</taxon>
        <taxon>Pezizellaceae</taxon>
        <taxon>Calycina</taxon>
    </lineage>
</organism>
<evidence type="ECO:0000256" key="4">
    <source>
        <dbReference type="ARBA" id="ARBA00022807"/>
    </source>
</evidence>
<dbReference type="SMART" id="SM00720">
    <property type="entry name" value="calpain_III"/>
    <property type="match status" value="1"/>
</dbReference>
<evidence type="ECO:0000256" key="5">
    <source>
        <dbReference type="PROSITE-ProRule" id="PRU00239"/>
    </source>
</evidence>
<keyword evidence="4 5" id="KW-0788">Thiol protease</keyword>
<dbReference type="SUPFAM" id="SSF54001">
    <property type="entry name" value="Cysteine proteinases"/>
    <property type="match status" value="1"/>
</dbReference>
<evidence type="ECO:0000256" key="1">
    <source>
        <dbReference type="ARBA" id="ARBA00010193"/>
    </source>
</evidence>
<dbReference type="Proteomes" id="UP000887226">
    <property type="component" value="Unassembled WGS sequence"/>
</dbReference>
<dbReference type="Pfam" id="PF00648">
    <property type="entry name" value="Peptidase_C2"/>
    <property type="match status" value="1"/>
</dbReference>
<comment type="similarity">
    <text evidence="1">Belongs to the peptidase C2 family. PalB/RIM13 subfamily.</text>
</comment>
<gene>
    <name evidence="7" type="ORF">BJ878DRAFT_538905</name>
</gene>
<dbReference type="InterPro" id="IPR022683">
    <property type="entry name" value="Calpain_III"/>
</dbReference>
<dbReference type="Gene3D" id="2.60.120.380">
    <property type="match status" value="1"/>
</dbReference>
<dbReference type="Gene3D" id="1.20.58.80">
    <property type="entry name" value="Phosphotransferase system, lactose/cellobiose-type IIA subunit"/>
    <property type="match status" value="1"/>
</dbReference>
<dbReference type="SUPFAM" id="SSF116846">
    <property type="entry name" value="MIT domain"/>
    <property type="match status" value="1"/>
</dbReference>
<reference evidence="7" key="1">
    <citation type="journal article" date="2021" name="IMA Fungus">
        <title>Genomic characterization of three marine fungi, including Emericellopsis atlantica sp. nov. with signatures of a generalist lifestyle and marine biomass degradation.</title>
        <authorList>
            <person name="Hagestad O.C."/>
            <person name="Hou L."/>
            <person name="Andersen J.H."/>
            <person name="Hansen E.H."/>
            <person name="Altermark B."/>
            <person name="Li C."/>
            <person name="Kuhnert E."/>
            <person name="Cox R.J."/>
            <person name="Crous P.W."/>
            <person name="Spatafora J.W."/>
            <person name="Lail K."/>
            <person name="Amirebrahimi M."/>
            <person name="Lipzen A."/>
            <person name="Pangilinan J."/>
            <person name="Andreopoulos W."/>
            <person name="Hayes R.D."/>
            <person name="Ng V."/>
            <person name="Grigoriev I.V."/>
            <person name="Jackson S.A."/>
            <person name="Sutton T.D.S."/>
            <person name="Dobson A.D.W."/>
            <person name="Rama T."/>
        </authorList>
    </citation>
    <scope>NUCLEOTIDE SEQUENCE</scope>
    <source>
        <strain evidence="7">TRa3180A</strain>
    </source>
</reference>
<comment type="caution">
    <text evidence="7">The sequence shown here is derived from an EMBL/GenBank/DDBJ whole genome shotgun (WGS) entry which is preliminary data.</text>
</comment>
<evidence type="ECO:0000313" key="7">
    <source>
        <dbReference type="EMBL" id="KAG9247822.1"/>
    </source>
</evidence>
<dbReference type="AlphaFoldDB" id="A0A9P7Z9K7"/>
<accession>A0A9P7Z9K7</accession>
<name>A0A9P7Z9K7_9HELO</name>
<dbReference type="InterPro" id="IPR036181">
    <property type="entry name" value="MIT_dom_sf"/>
</dbReference>